<evidence type="ECO:0000256" key="3">
    <source>
        <dbReference type="ARBA" id="ARBA00022588"/>
    </source>
</evidence>
<reference evidence="6" key="2">
    <citation type="submission" date="2025-09" db="UniProtKB">
        <authorList>
            <consortium name="Ensembl"/>
        </authorList>
    </citation>
    <scope>IDENTIFICATION</scope>
</reference>
<keyword evidence="7" id="KW-1185">Reference proteome</keyword>
<evidence type="ECO:0000313" key="6">
    <source>
        <dbReference type="Ensembl" id="ENSMZEP00005013115.1"/>
    </source>
</evidence>
<evidence type="ECO:0000313" key="7">
    <source>
        <dbReference type="Proteomes" id="UP000265160"/>
    </source>
</evidence>
<evidence type="ECO:0000259" key="5">
    <source>
        <dbReference type="PROSITE" id="PS51830"/>
    </source>
</evidence>
<dbReference type="PANTHER" id="PTHR46985:SF2">
    <property type="entry name" value="APOPTOSIS-ASSOCIATED SPECK-LIKE PROTEIN CONTAINING A CARD"/>
    <property type="match status" value="1"/>
</dbReference>
<evidence type="ECO:0000256" key="2">
    <source>
        <dbReference type="ARBA" id="ARBA00022490"/>
    </source>
</evidence>
<protein>
    <recommendedName>
        <fullName evidence="5">FIIND domain-containing protein</fullName>
    </recommendedName>
</protein>
<proteinExistence type="predicted"/>
<dbReference type="PROSITE" id="PS51830">
    <property type="entry name" value="FIIND"/>
    <property type="match status" value="1"/>
</dbReference>
<dbReference type="GO" id="GO:0045087">
    <property type="term" value="P:innate immune response"/>
    <property type="evidence" value="ECO:0007669"/>
    <property type="project" value="UniProtKB-KW"/>
</dbReference>
<keyword evidence="3" id="KW-0399">Innate immunity</keyword>
<evidence type="ECO:0000256" key="1">
    <source>
        <dbReference type="ARBA" id="ARBA00004514"/>
    </source>
</evidence>
<dbReference type="Proteomes" id="UP000265160">
    <property type="component" value="Unplaced"/>
</dbReference>
<dbReference type="InterPro" id="IPR025307">
    <property type="entry name" value="FIIND_dom"/>
</dbReference>
<dbReference type="Pfam" id="PF13553">
    <property type="entry name" value="FIIND"/>
    <property type="match status" value="1"/>
</dbReference>
<comment type="subcellular location">
    <subcellularLocation>
        <location evidence="1">Cytoplasm</location>
        <location evidence="1">Cytosol</location>
    </subcellularLocation>
</comment>
<dbReference type="AlphaFoldDB" id="A0A3P9BT31"/>
<dbReference type="GO" id="GO:0005829">
    <property type="term" value="C:cytosol"/>
    <property type="evidence" value="ECO:0007669"/>
    <property type="project" value="UniProtKB-SubCell"/>
</dbReference>
<feature type="domain" description="FIIND" evidence="5">
    <location>
        <begin position="53"/>
        <end position="234"/>
    </location>
</feature>
<organism evidence="6 7">
    <name type="scientific">Maylandia zebra</name>
    <name type="common">zebra mbuna</name>
    <dbReference type="NCBI Taxonomy" id="106582"/>
    <lineage>
        <taxon>Eukaryota</taxon>
        <taxon>Metazoa</taxon>
        <taxon>Chordata</taxon>
        <taxon>Craniata</taxon>
        <taxon>Vertebrata</taxon>
        <taxon>Euteleostomi</taxon>
        <taxon>Actinopterygii</taxon>
        <taxon>Neopterygii</taxon>
        <taxon>Teleostei</taxon>
        <taxon>Neoteleostei</taxon>
        <taxon>Acanthomorphata</taxon>
        <taxon>Ovalentaria</taxon>
        <taxon>Cichlomorphae</taxon>
        <taxon>Cichliformes</taxon>
        <taxon>Cichlidae</taxon>
        <taxon>African cichlids</taxon>
        <taxon>Pseudocrenilabrinae</taxon>
        <taxon>Haplochromini</taxon>
        <taxon>Maylandia</taxon>
        <taxon>Maylandia zebra complex</taxon>
    </lineage>
</organism>
<sequence>TRKRSFKESPFSVIQNAVYVWMKQLRCQKYPKQFSFGFIPRGNSLFCIRFTRLLSVFPFTLLFLHECVFNSCFSLQSAAGHFECRVSGLRWVCKGKTSFQYQFRSWEGHMERMESRQYMPAGPLMDVTVTAGKLNEVHLPHWIYDIPDILDTFAVLHIDDCGDVVEKVSEVTPTHVKLTEPIFSPRAVLMKLGIPVKIGCNVLIYQTNTAFLTLHVYLIPRDPGLQQVITCFTV</sequence>
<dbReference type="STRING" id="106582.ENSMZEP00005013115"/>
<dbReference type="PANTHER" id="PTHR46985">
    <property type="entry name" value="NACHT, LRR AND PYD DOMAINS-CONTAINING PROTEIN 1"/>
    <property type="match status" value="1"/>
</dbReference>
<evidence type="ECO:0000256" key="4">
    <source>
        <dbReference type="ARBA" id="ARBA00022859"/>
    </source>
</evidence>
<dbReference type="GeneTree" id="ENSGT01100000263761"/>
<name>A0A3P9BT31_9CICH</name>
<dbReference type="InterPro" id="IPR051249">
    <property type="entry name" value="NLRP_Inflammasome"/>
</dbReference>
<dbReference type="Ensembl" id="ENSMZET00005013564.1">
    <property type="protein sequence ID" value="ENSMZEP00005013115.1"/>
    <property type="gene ID" value="ENSMZEG00005009852.1"/>
</dbReference>
<keyword evidence="4" id="KW-0391">Immunity</keyword>
<accession>A0A3P9BT31</accession>
<reference evidence="6" key="1">
    <citation type="submission" date="2025-08" db="UniProtKB">
        <authorList>
            <consortium name="Ensembl"/>
        </authorList>
    </citation>
    <scope>IDENTIFICATION</scope>
</reference>
<keyword evidence="2" id="KW-0963">Cytoplasm</keyword>